<feature type="transmembrane region" description="Helical" evidence="2">
    <location>
        <begin position="1299"/>
        <end position="1317"/>
    </location>
</feature>
<evidence type="ECO:0000313" key="6">
    <source>
        <dbReference type="Proteomes" id="UP000029629"/>
    </source>
</evidence>
<dbReference type="Pfam" id="PF02514">
    <property type="entry name" value="CobN-Mg_chel"/>
    <property type="match status" value="1"/>
</dbReference>
<evidence type="ECO:0000256" key="3">
    <source>
        <dbReference type="SAM" id="SignalP"/>
    </source>
</evidence>
<keyword evidence="2" id="KW-0472">Membrane</keyword>
<keyword evidence="2" id="KW-0812">Transmembrane</keyword>
<dbReference type="PANTHER" id="PTHR44119:SF4">
    <property type="entry name" value="AEROBIC COBALTOCHELATASE SUBUNIT COBN"/>
    <property type="match status" value="1"/>
</dbReference>
<dbReference type="Proteomes" id="UP000029629">
    <property type="component" value="Unassembled WGS sequence"/>
</dbReference>
<evidence type="ECO:0000259" key="4">
    <source>
        <dbReference type="Pfam" id="PF02514"/>
    </source>
</evidence>
<dbReference type="InterPro" id="IPR003672">
    <property type="entry name" value="CobN/Mg_chltase"/>
</dbReference>
<evidence type="ECO:0000256" key="1">
    <source>
        <dbReference type="SAM" id="MobiDB-lite"/>
    </source>
</evidence>
<evidence type="ECO:0000313" key="5">
    <source>
        <dbReference type="EMBL" id="KGF30301.1"/>
    </source>
</evidence>
<dbReference type="eggNOG" id="COG1429">
    <property type="taxonomic scope" value="Bacteria"/>
</dbReference>
<keyword evidence="6" id="KW-1185">Reference proteome</keyword>
<evidence type="ECO:0000256" key="2">
    <source>
        <dbReference type="SAM" id="Phobius"/>
    </source>
</evidence>
<dbReference type="PANTHER" id="PTHR44119">
    <property type="entry name" value="MAGNESIUM-CHELATASE SUBUNIT CHLH, CHLOROPLASTIC"/>
    <property type="match status" value="1"/>
</dbReference>
<dbReference type="EMBL" id="JRNI01000028">
    <property type="protein sequence ID" value="KGF30301.1"/>
    <property type="molecule type" value="Genomic_DNA"/>
</dbReference>
<dbReference type="RefSeq" id="WP_036559639.1">
    <property type="nucleotide sequence ID" value="NZ_JRNI01000028.1"/>
</dbReference>
<name>A0A095Z7M4_9BURK</name>
<dbReference type="NCBIfam" id="NF004644">
    <property type="entry name" value="PRK05989.2-2"/>
    <property type="match status" value="1"/>
</dbReference>
<feature type="domain" description="CobN/magnesium chelatase" evidence="4">
    <location>
        <begin position="128"/>
        <end position="1209"/>
    </location>
</feature>
<feature type="chain" id="PRO_5001923339" evidence="3">
    <location>
        <begin position="25"/>
        <end position="1322"/>
    </location>
</feature>
<keyword evidence="3" id="KW-0732">Signal</keyword>
<dbReference type="CDD" id="cd10150">
    <property type="entry name" value="CobN_like"/>
    <property type="match status" value="1"/>
</dbReference>
<feature type="region of interest" description="Disordered" evidence="1">
    <location>
        <begin position="1255"/>
        <end position="1274"/>
    </location>
</feature>
<keyword evidence="2" id="KW-1133">Transmembrane helix</keyword>
<comment type="caution">
    <text evidence="5">The sequence shown here is derived from an EMBL/GenBank/DDBJ whole genome shotgun (WGS) entry which is preliminary data.</text>
</comment>
<reference evidence="5 6" key="1">
    <citation type="submission" date="2014-07" db="EMBL/GenBank/DDBJ databases">
        <authorList>
            <person name="McCorrison J."/>
            <person name="Sanka R."/>
            <person name="Torralba M."/>
            <person name="Gillis M."/>
            <person name="Haft D.H."/>
            <person name="Methe B."/>
            <person name="Sutton G."/>
            <person name="Nelson K.E."/>
        </authorList>
    </citation>
    <scope>NUCLEOTIDE SEQUENCE [LARGE SCALE GENOMIC DNA]</scope>
    <source>
        <strain evidence="5 6">DNF00040</strain>
    </source>
</reference>
<organism evidence="5 6">
    <name type="scientific">Oligella urethralis DNF00040</name>
    <dbReference type="NCBI Taxonomy" id="1401065"/>
    <lineage>
        <taxon>Bacteria</taxon>
        <taxon>Pseudomonadati</taxon>
        <taxon>Pseudomonadota</taxon>
        <taxon>Betaproteobacteria</taxon>
        <taxon>Burkholderiales</taxon>
        <taxon>Alcaligenaceae</taxon>
        <taxon>Oligella</taxon>
    </lineage>
</organism>
<protein>
    <submittedName>
        <fullName evidence="5">Cobalamin biosynthesis protein CobN</fullName>
    </submittedName>
</protein>
<gene>
    <name evidence="5" type="ORF">HMPREF2130_07545</name>
</gene>
<dbReference type="OrthoDB" id="9757976at2"/>
<proteinExistence type="predicted"/>
<sequence length="1322" mass="146090">MWCRVIQALCFIVCLMGAMTTAHSQPRLLVVHNDFVATQKIEVLQRFADAHEVVLQSLNINTPAARAAELIADADCLILDVPRPSDRASVARFLAAFDVQDKKQLVMGAGPAHWQHMDATLAKHLIALYTQGGAQNFQHFFELIQQQALATLEVNDLPTVQTLPESGFYHFAAATVFSDLNAYLAWHQSYLQEAGNHFQAPVVVPQGRVAFLISASVVSDLVTDIIDEIMLAAELKGIQPIVFWLANDAPAGALQALFKEAQLDALVNLTHLQNSHDLVSEFDALDIPVIQSLRFREADIRQWSKASSGVSASVAATFLALPETWGLSDPIVLAGRSQGRDVLMPKQLDALMAKLRKLIALRKTPNPQKRLALLFWNYPPGEKNLGASNLNVPRSVLSIQQALQAAAYEVGETLSEETLITELQALLSAIYRPEQLDALLAAEVPTAERLEYRHYALLPLERYMQWLQIQAPAVQTAMMRHHDLQAHWALREVDGKRYFVLPRLRLANLVLMPQMPRAGDPNAHYHDVQQIPDHLYMAAYLYLQQQYAAHALIHLGTHGTQEWLPGKDRGLAVEDYPWLALGDLPVFYPYIQDNVGEAIQAKRRGRAVMISHQTPAFAPAGLYDQLRTMHDLIHALSQLDEGMVKQQTLAQLIDLAAQHHYLEDLGWTRETAEQDSLAFSAALHDYLHEIAEAAIPLGLHTFGEPASEHERMVTLMQQLGEPFYDALGLAAEERLVSDAETVQQHPAYLKIAAWLNGAEVPEAMSALSGFYDDALSFNQALQQNEENAALIRALAGGYVLPGNGGDPIRQPGLISGRNLYAFEANKIPTKQSYEAGELAFKQLVAAYQAAHQGALPKKLAFSLWSSEAIRHLGVTEAQLLHALGLRPVWEPSGRLERLDIIPLSELGRARVDVVVQVTGVYRDQFDHFMTLLNQAIAELATLDEDPAMNPIAANSQAVAAHLRQTAGLSLSAEAALAQANLRIFSNDAGHYGTGVPHLALQSSQWDDAEVLAQQFMQSQSYPYRNGTGLSQLSAENAKAVLSAQLAGVDAAIMSRSSHVHGVLSTDHGFEFLGGLSAAIELINGAAPQLLVSDLRQQTPHTSSLEHFLAQELRSRYLNPQWIQAMQGEGYAGTLAMLNITNNLFGWQVMNQNTVRDDQWQAMFDTYVMDRYELGLNQWFEAHNPNAEAQLLERMAEAIRHGYWEASASTKAALAERWQDLNARYEITDIAAVSQTFLAEMAAGYGLTGARPDGAAELATESAQPPQRKVPDASHAPPLEQVQGQVLEKVRAPAPEPSPVYYVLFLMLWIALGGFWQYRQQRP</sequence>
<feature type="signal peptide" evidence="3">
    <location>
        <begin position="1"/>
        <end position="24"/>
    </location>
</feature>
<accession>A0A095Z7M4</accession>